<protein>
    <submittedName>
        <fullName evidence="1">Uncharacterized protein</fullName>
    </submittedName>
</protein>
<comment type="caution">
    <text evidence="1">The sequence shown here is derived from an EMBL/GenBank/DDBJ whole genome shotgun (WGS) entry which is preliminary data.</text>
</comment>
<sequence length="75" mass="8486">MADTMQTQFNYVSSSRSLGLWLGSPQVLKTLDSSSGSTVLNDLVFKLWTKSCPYNAQRITEENTMYTRTQQLQTS</sequence>
<reference evidence="1 2" key="1">
    <citation type="journal article" date="2021" name="Elife">
        <title>Chloroplast acquisition without the gene transfer in kleptoplastic sea slugs, Plakobranchus ocellatus.</title>
        <authorList>
            <person name="Maeda T."/>
            <person name="Takahashi S."/>
            <person name="Yoshida T."/>
            <person name="Shimamura S."/>
            <person name="Takaki Y."/>
            <person name="Nagai Y."/>
            <person name="Toyoda A."/>
            <person name="Suzuki Y."/>
            <person name="Arimoto A."/>
            <person name="Ishii H."/>
            <person name="Satoh N."/>
            <person name="Nishiyama T."/>
            <person name="Hasebe M."/>
            <person name="Maruyama T."/>
            <person name="Minagawa J."/>
            <person name="Obokata J."/>
            <person name="Shigenobu S."/>
        </authorList>
    </citation>
    <scope>NUCLEOTIDE SEQUENCE [LARGE SCALE GENOMIC DNA]</scope>
</reference>
<accession>A0AAV4BWL1</accession>
<name>A0AAV4BWL1_9GAST</name>
<dbReference type="EMBL" id="BLXT01005511">
    <property type="protein sequence ID" value="GFO23491.1"/>
    <property type="molecule type" value="Genomic_DNA"/>
</dbReference>
<evidence type="ECO:0000313" key="2">
    <source>
        <dbReference type="Proteomes" id="UP000735302"/>
    </source>
</evidence>
<dbReference type="Proteomes" id="UP000735302">
    <property type="component" value="Unassembled WGS sequence"/>
</dbReference>
<gene>
    <name evidence="1" type="ORF">PoB_004999600</name>
</gene>
<organism evidence="1 2">
    <name type="scientific">Plakobranchus ocellatus</name>
    <dbReference type="NCBI Taxonomy" id="259542"/>
    <lineage>
        <taxon>Eukaryota</taxon>
        <taxon>Metazoa</taxon>
        <taxon>Spiralia</taxon>
        <taxon>Lophotrochozoa</taxon>
        <taxon>Mollusca</taxon>
        <taxon>Gastropoda</taxon>
        <taxon>Heterobranchia</taxon>
        <taxon>Euthyneura</taxon>
        <taxon>Panpulmonata</taxon>
        <taxon>Sacoglossa</taxon>
        <taxon>Placobranchoidea</taxon>
        <taxon>Plakobranchidae</taxon>
        <taxon>Plakobranchus</taxon>
    </lineage>
</organism>
<dbReference type="AlphaFoldDB" id="A0AAV4BWL1"/>
<proteinExistence type="predicted"/>
<evidence type="ECO:0000313" key="1">
    <source>
        <dbReference type="EMBL" id="GFO23491.1"/>
    </source>
</evidence>
<keyword evidence="2" id="KW-1185">Reference proteome</keyword>